<dbReference type="AlphaFoldDB" id="A0A1I0H2A1"/>
<proteinExistence type="predicted"/>
<dbReference type="STRING" id="930131.SAMN05216389_12633"/>
<protein>
    <submittedName>
        <fullName evidence="1">Uncharacterized protein</fullName>
    </submittedName>
</protein>
<dbReference type="OrthoDB" id="2679997at2"/>
<dbReference type="Proteomes" id="UP000198618">
    <property type="component" value="Unassembled WGS sequence"/>
</dbReference>
<sequence>MKDQEIIQEKLSVLNNQTKAYVEDMKQLVMKYKRKSKHSSLIGYFTYSLSTTNNRREENIILGDFHILNLTEDTINNVYLCLQINTKDTYDFSGKYRTNKMKLDNTSSSSLWELFEENINDEDQEQDQKDHWFRLAEEQQLSPLETISFSGFQIKWKNQGSFSCSVQAFIYSNAEEKGITSLNSINVSTKA</sequence>
<gene>
    <name evidence="1" type="ORF">SAMN05216389_12633</name>
</gene>
<keyword evidence="2" id="KW-1185">Reference proteome</keyword>
<dbReference type="RefSeq" id="WP_090872632.1">
    <property type="nucleotide sequence ID" value="NZ_FOHE01000026.1"/>
</dbReference>
<evidence type="ECO:0000313" key="1">
    <source>
        <dbReference type="EMBL" id="SET76921.1"/>
    </source>
</evidence>
<name>A0A1I0H2A1_9BACI</name>
<organism evidence="1 2">
    <name type="scientific">Oceanobacillus limi</name>
    <dbReference type="NCBI Taxonomy" id="930131"/>
    <lineage>
        <taxon>Bacteria</taxon>
        <taxon>Bacillati</taxon>
        <taxon>Bacillota</taxon>
        <taxon>Bacilli</taxon>
        <taxon>Bacillales</taxon>
        <taxon>Bacillaceae</taxon>
        <taxon>Oceanobacillus</taxon>
    </lineage>
</organism>
<dbReference type="EMBL" id="FOHE01000026">
    <property type="protein sequence ID" value="SET76921.1"/>
    <property type="molecule type" value="Genomic_DNA"/>
</dbReference>
<reference evidence="1 2" key="1">
    <citation type="submission" date="2016-10" db="EMBL/GenBank/DDBJ databases">
        <authorList>
            <person name="de Groot N.N."/>
        </authorList>
    </citation>
    <scope>NUCLEOTIDE SEQUENCE [LARGE SCALE GENOMIC DNA]</scope>
    <source>
        <strain evidence="1 2">IBRC-M 10780</strain>
    </source>
</reference>
<evidence type="ECO:0000313" key="2">
    <source>
        <dbReference type="Proteomes" id="UP000198618"/>
    </source>
</evidence>
<accession>A0A1I0H2A1</accession>